<dbReference type="Proteomes" id="UP001258315">
    <property type="component" value="Unassembled WGS sequence"/>
</dbReference>
<sequence>MEQTKIFKILSILLLAMLLCDNLVAQNNKQGKLAPKPAFRDPVYDGAADPVVIWNKGEKKWFMFYTNRRAKDTTISGVEWVHGTRIGIAESKDGATWKYRDTADIQYRPTAGYTHWAPEIIEHKGLYHMYLTYVPGVFSDWNHPRNILHLTSKNLLSWKYESTLKLANDKVIDACVMPMPDGSWRMWYNNERDRKSVYYADSKDLYNWTDGKKAIADQGGEGPKVFKWKGKYWMITDVWKGLAVYSSVDMQNWTRQPGQILQTPGTGPDDGVIGGHADVVVNNNRAYIYYFTHPGRTTPPASSQYQRQRSSIQVAELKEENGVISCDRNAPTYVNLKAN</sequence>
<evidence type="ECO:0000256" key="3">
    <source>
        <dbReference type="ARBA" id="ARBA00023295"/>
    </source>
</evidence>
<comment type="similarity">
    <text evidence="1 4">Belongs to the glycosyl hydrolase 43 family.</text>
</comment>
<accession>A0ABU3GWD7</accession>
<dbReference type="Pfam" id="PF04616">
    <property type="entry name" value="Glyco_hydro_43"/>
    <property type="match status" value="1"/>
</dbReference>
<proteinExistence type="inferred from homology"/>
<feature type="chain" id="PRO_5045921036" evidence="5">
    <location>
        <begin position="26"/>
        <end position="339"/>
    </location>
</feature>
<feature type="signal peptide" evidence="5">
    <location>
        <begin position="1"/>
        <end position="25"/>
    </location>
</feature>
<keyword evidence="3 4" id="KW-0326">Glycosidase</keyword>
<dbReference type="InterPro" id="IPR006710">
    <property type="entry name" value="Glyco_hydro_43"/>
</dbReference>
<dbReference type="Gene3D" id="2.115.10.20">
    <property type="entry name" value="Glycosyl hydrolase domain, family 43"/>
    <property type="match status" value="1"/>
</dbReference>
<evidence type="ECO:0000256" key="2">
    <source>
        <dbReference type="ARBA" id="ARBA00022801"/>
    </source>
</evidence>
<evidence type="ECO:0000313" key="7">
    <source>
        <dbReference type="Proteomes" id="UP001258315"/>
    </source>
</evidence>
<evidence type="ECO:0000256" key="4">
    <source>
        <dbReference type="RuleBase" id="RU361187"/>
    </source>
</evidence>
<protein>
    <submittedName>
        <fullName evidence="6">Sucrose-6-phosphate hydrolase SacC (GH32 family)</fullName>
    </submittedName>
</protein>
<dbReference type="GO" id="GO:0016787">
    <property type="term" value="F:hydrolase activity"/>
    <property type="evidence" value="ECO:0007669"/>
    <property type="project" value="UniProtKB-KW"/>
</dbReference>
<comment type="caution">
    <text evidence="6">The sequence shown here is derived from an EMBL/GenBank/DDBJ whole genome shotgun (WGS) entry which is preliminary data.</text>
</comment>
<dbReference type="InterPro" id="IPR023296">
    <property type="entry name" value="Glyco_hydro_beta-prop_sf"/>
</dbReference>
<dbReference type="SUPFAM" id="SSF75005">
    <property type="entry name" value="Arabinanase/levansucrase/invertase"/>
    <property type="match status" value="1"/>
</dbReference>
<reference evidence="7" key="1">
    <citation type="submission" date="2023-07" db="EMBL/GenBank/DDBJ databases">
        <title>Functional and genomic diversity of the sorghum phyllosphere microbiome.</title>
        <authorList>
            <person name="Shade A."/>
        </authorList>
    </citation>
    <scope>NUCLEOTIDE SEQUENCE [LARGE SCALE GENOMIC DNA]</scope>
    <source>
        <strain evidence="7">SORGH_AS_0422</strain>
    </source>
</reference>
<organism evidence="6 7">
    <name type="scientific">Mucilaginibacter terrae</name>
    <dbReference type="NCBI Taxonomy" id="1955052"/>
    <lineage>
        <taxon>Bacteria</taxon>
        <taxon>Pseudomonadati</taxon>
        <taxon>Bacteroidota</taxon>
        <taxon>Sphingobacteriia</taxon>
        <taxon>Sphingobacteriales</taxon>
        <taxon>Sphingobacteriaceae</taxon>
        <taxon>Mucilaginibacter</taxon>
    </lineage>
</organism>
<keyword evidence="2 4" id="KW-0378">Hydrolase</keyword>
<keyword evidence="7" id="KW-1185">Reference proteome</keyword>
<name>A0ABU3GWD7_9SPHI</name>
<evidence type="ECO:0000313" key="6">
    <source>
        <dbReference type="EMBL" id="MDT3404082.1"/>
    </source>
</evidence>
<evidence type="ECO:0000256" key="1">
    <source>
        <dbReference type="ARBA" id="ARBA00009865"/>
    </source>
</evidence>
<dbReference type="CDD" id="cd08984">
    <property type="entry name" value="GH43-like"/>
    <property type="match status" value="1"/>
</dbReference>
<evidence type="ECO:0000256" key="5">
    <source>
        <dbReference type="SAM" id="SignalP"/>
    </source>
</evidence>
<dbReference type="RefSeq" id="WP_311951421.1">
    <property type="nucleotide sequence ID" value="NZ_JAVLVU010000001.1"/>
</dbReference>
<keyword evidence="5" id="KW-0732">Signal</keyword>
<dbReference type="EMBL" id="JAVLVU010000001">
    <property type="protein sequence ID" value="MDT3404082.1"/>
    <property type="molecule type" value="Genomic_DNA"/>
</dbReference>
<gene>
    <name evidence="6" type="ORF">QE417_003154</name>
</gene>